<dbReference type="EMBL" id="LN651282">
    <property type="protein sequence ID" value="CEJ19811.1"/>
    <property type="molecule type" value="Genomic_DNA"/>
</dbReference>
<name>A0ABF7RDY3_RALSL</name>
<dbReference type="InterPro" id="IPR029026">
    <property type="entry name" value="tRNA_m1G_MTases_N"/>
</dbReference>
<evidence type="ECO:0000256" key="2">
    <source>
        <dbReference type="ARBA" id="ARBA00022679"/>
    </source>
</evidence>
<gene>
    <name evidence="4" type="ORF">RSIPO_01980</name>
</gene>
<evidence type="ECO:0000256" key="3">
    <source>
        <dbReference type="SAM" id="MobiDB-lite"/>
    </source>
</evidence>
<accession>A0ABF7RDY3</accession>
<organism evidence="4 5">
    <name type="scientific">Ralstonia solanacearum IPO1609</name>
    <dbReference type="NCBI Taxonomy" id="564066"/>
    <lineage>
        <taxon>Bacteria</taxon>
        <taxon>Pseudomonadati</taxon>
        <taxon>Pseudomonadota</taxon>
        <taxon>Betaproteobacteria</taxon>
        <taxon>Burkholderiales</taxon>
        <taxon>Burkholderiaceae</taxon>
        <taxon>Ralstonia</taxon>
        <taxon>Ralstonia solanacearum species complex</taxon>
    </lineage>
</organism>
<dbReference type="Pfam" id="PF02590">
    <property type="entry name" value="SPOUT_MTase"/>
    <property type="match status" value="1"/>
</dbReference>
<dbReference type="Proteomes" id="UP000053470">
    <property type="component" value="Unassembled WGS sequence"/>
</dbReference>
<keyword evidence="5" id="KW-1185">Reference proteome</keyword>
<dbReference type="GO" id="GO:0008168">
    <property type="term" value="F:methyltransferase activity"/>
    <property type="evidence" value="ECO:0007669"/>
    <property type="project" value="UniProtKB-KW"/>
</dbReference>
<keyword evidence="2" id="KW-0808">Transferase</keyword>
<evidence type="ECO:0000313" key="4">
    <source>
        <dbReference type="EMBL" id="CEJ19811.1"/>
    </source>
</evidence>
<dbReference type="Gene3D" id="3.40.1280.10">
    <property type="match status" value="1"/>
</dbReference>
<reference evidence="4" key="1">
    <citation type="submission" date="2014-11" db="EMBL/GenBank/DDBJ databases">
        <authorList>
            <person name="Genoscope - CEA"/>
        </authorList>
    </citation>
    <scope>NUCLEOTIDE SEQUENCE</scope>
    <source>
        <strain evidence="4">IPO1609</strain>
    </source>
</reference>
<evidence type="ECO:0000313" key="5">
    <source>
        <dbReference type="Proteomes" id="UP000053470"/>
    </source>
</evidence>
<keyword evidence="1" id="KW-0489">Methyltransferase</keyword>
<dbReference type="SUPFAM" id="SSF75217">
    <property type="entry name" value="alpha/beta knot"/>
    <property type="match status" value="1"/>
</dbReference>
<dbReference type="GO" id="GO:0032259">
    <property type="term" value="P:methylation"/>
    <property type="evidence" value="ECO:0007669"/>
    <property type="project" value="UniProtKB-KW"/>
</dbReference>
<proteinExistence type="predicted"/>
<protein>
    <submittedName>
        <fullName evidence="4">Uncharacterized protein</fullName>
    </submittedName>
</protein>
<evidence type="ECO:0000256" key="1">
    <source>
        <dbReference type="ARBA" id="ARBA00022603"/>
    </source>
</evidence>
<dbReference type="InterPro" id="IPR029028">
    <property type="entry name" value="Alpha/beta_knot_MTases"/>
</dbReference>
<dbReference type="InterPro" id="IPR003742">
    <property type="entry name" value="RlmH-like"/>
</dbReference>
<reference evidence="4" key="2">
    <citation type="submission" date="2022-04" db="EMBL/GenBank/DDBJ databases">
        <title>Genomic draft of R. solanacearum strain IPO1609, a phylotype IIB1/biovar 2/race 3 strain isolated from potato in Europe.</title>
        <authorList>
            <person name="Boucher C."/>
            <person name="Carrere S."/>
            <person name="Dossat C."/>
            <person name="Elbaz M."/>
            <person name="Genin S."/>
            <person name="Gouzy J."/>
            <person name="Prior P."/>
            <person name="Segurens B."/>
            <person name="Wincker P."/>
        </authorList>
    </citation>
    <scope>NUCLEOTIDE SEQUENCE</scope>
    <source>
        <strain evidence="4">IPO1609</strain>
    </source>
</reference>
<feature type="region of interest" description="Disordered" evidence="3">
    <location>
        <begin position="41"/>
        <end position="79"/>
    </location>
</feature>
<sequence length="79" mass="8808">MQLLIVAVGHKMPRWIEDGFAEYAKRMPPELRIELREINRSNARAAAPPPPSCSSKPRASKPRCPRAAASSHWMSAART</sequence>
<dbReference type="AlphaFoldDB" id="A0ABF7RDY3"/>